<keyword evidence="6" id="KW-0732">Signal</keyword>
<dbReference type="Pfam" id="PF01566">
    <property type="entry name" value="Nramp"/>
    <property type="match status" value="1"/>
</dbReference>
<proteinExistence type="inferred from homology"/>
<dbReference type="PANTHER" id="PTHR47087">
    <property type="entry name" value="METHIONINE S-METHYLTRANSFERASE"/>
    <property type="match status" value="1"/>
</dbReference>
<evidence type="ECO:0000313" key="7">
    <source>
        <dbReference type="EMBL" id="KAF6140359.1"/>
    </source>
</evidence>
<accession>A0A7J7LCS6</accession>
<gene>
    <name evidence="7" type="ORF">GIB67_006212</name>
</gene>
<evidence type="ECO:0000256" key="6">
    <source>
        <dbReference type="SAM" id="SignalP"/>
    </source>
</evidence>
<feature type="chain" id="PRO_5029709726" evidence="6">
    <location>
        <begin position="22"/>
        <end position="314"/>
    </location>
</feature>
<keyword evidence="4" id="KW-1133">Transmembrane helix</keyword>
<evidence type="ECO:0000256" key="1">
    <source>
        <dbReference type="ARBA" id="ARBA00004141"/>
    </source>
</evidence>
<evidence type="ECO:0000256" key="4">
    <source>
        <dbReference type="ARBA" id="ARBA00022989"/>
    </source>
</evidence>
<dbReference type="EMBL" id="JACGCM010002387">
    <property type="protein sequence ID" value="KAF6140359.1"/>
    <property type="molecule type" value="Genomic_DNA"/>
</dbReference>
<comment type="caution">
    <text evidence="7">The sequence shown here is derived from an EMBL/GenBank/DDBJ whole genome shotgun (WGS) entry which is preliminary data.</text>
</comment>
<evidence type="ECO:0000256" key="2">
    <source>
        <dbReference type="ARBA" id="ARBA00009965"/>
    </source>
</evidence>
<dbReference type="AlphaFoldDB" id="A0A7J7LCS6"/>
<protein>
    <submittedName>
        <fullName evidence="7">Uncharacterized protein</fullName>
    </submittedName>
</protein>
<keyword evidence="5" id="KW-0472">Membrane</keyword>
<reference evidence="7 8" key="1">
    <citation type="journal article" date="2020" name="IScience">
        <title>Genome Sequencing of the Endangered Kingdonia uniflora (Circaeasteraceae, Ranunculales) Reveals Potential Mechanisms of Evolutionary Specialization.</title>
        <authorList>
            <person name="Sun Y."/>
            <person name="Deng T."/>
            <person name="Zhang A."/>
            <person name="Moore M.J."/>
            <person name="Landis J.B."/>
            <person name="Lin N."/>
            <person name="Zhang H."/>
            <person name="Zhang X."/>
            <person name="Huang J."/>
            <person name="Zhang X."/>
            <person name="Sun H."/>
            <person name="Wang H."/>
        </authorList>
    </citation>
    <scope>NUCLEOTIDE SEQUENCE [LARGE SCALE GENOMIC DNA]</scope>
    <source>
        <strain evidence="7">TB1705</strain>
        <tissue evidence="7">Leaf</tissue>
    </source>
</reference>
<evidence type="ECO:0000256" key="5">
    <source>
        <dbReference type="ARBA" id="ARBA00023136"/>
    </source>
</evidence>
<name>A0A7J7LCS6_9MAGN</name>
<keyword evidence="3" id="KW-0812">Transmembrane</keyword>
<dbReference type="GO" id="GO:0046873">
    <property type="term" value="F:metal ion transmembrane transporter activity"/>
    <property type="evidence" value="ECO:0007669"/>
    <property type="project" value="InterPro"/>
</dbReference>
<sequence>MLTGELAFGFLILNQPLLVEAFHTFPGLNNPHNTVKYAIKKLLDMNDQKAGDLFKVLLKQKRTLRSRSLRLKEILLKCEWDVVECCDGVSMVAKPSVHLGTTSNLKLHLKLNDSNIRETILKSIGLCINSGSWTGIPGYYRLTFALEDGVFEKVGLHETRWLTTCDQEREVWNVKRDNGLQYKELIETTEALERFKKDYKSSDNLTTENKNRCSNLNLNSVSFLLENVLRRSSSTIYVIALLASGQSSTITDTYSGQYIMQGFLNLKMKMWVRNLTMRCIAIIPSPIVSIIARSSEVGQLIIVASVRSPTSLFK</sequence>
<feature type="signal peptide" evidence="6">
    <location>
        <begin position="1"/>
        <end position="21"/>
    </location>
</feature>
<comment type="subcellular location">
    <subcellularLocation>
        <location evidence="1">Membrane</location>
        <topology evidence="1">Multi-pass membrane protein</topology>
    </subcellularLocation>
</comment>
<evidence type="ECO:0000256" key="3">
    <source>
        <dbReference type="ARBA" id="ARBA00022692"/>
    </source>
</evidence>
<dbReference type="Proteomes" id="UP000541444">
    <property type="component" value="Unassembled WGS sequence"/>
</dbReference>
<evidence type="ECO:0000313" key="8">
    <source>
        <dbReference type="Proteomes" id="UP000541444"/>
    </source>
</evidence>
<dbReference type="OrthoDB" id="540004at2759"/>
<keyword evidence="8" id="KW-1185">Reference proteome</keyword>
<dbReference type="PANTHER" id="PTHR47087:SF1">
    <property type="entry name" value="METHIONINE S-METHYLTRANSFERASE"/>
    <property type="match status" value="1"/>
</dbReference>
<dbReference type="GO" id="GO:0016020">
    <property type="term" value="C:membrane"/>
    <property type="evidence" value="ECO:0007669"/>
    <property type="project" value="UniProtKB-SubCell"/>
</dbReference>
<dbReference type="InterPro" id="IPR001046">
    <property type="entry name" value="NRAMP_fam"/>
</dbReference>
<organism evidence="7 8">
    <name type="scientific">Kingdonia uniflora</name>
    <dbReference type="NCBI Taxonomy" id="39325"/>
    <lineage>
        <taxon>Eukaryota</taxon>
        <taxon>Viridiplantae</taxon>
        <taxon>Streptophyta</taxon>
        <taxon>Embryophyta</taxon>
        <taxon>Tracheophyta</taxon>
        <taxon>Spermatophyta</taxon>
        <taxon>Magnoliopsida</taxon>
        <taxon>Ranunculales</taxon>
        <taxon>Circaeasteraceae</taxon>
        <taxon>Kingdonia</taxon>
    </lineage>
</organism>
<comment type="similarity">
    <text evidence="2">Belongs to the NRAMP (TC 2.A.55) family.</text>
</comment>